<dbReference type="GO" id="GO:0005737">
    <property type="term" value="C:cytoplasm"/>
    <property type="evidence" value="ECO:0007669"/>
    <property type="project" value="TreeGrafter"/>
</dbReference>
<reference evidence="2 3" key="1">
    <citation type="journal article" date="2018" name="Nat. Ecol. Evol.">
        <title>Shark genomes provide insights into elasmobranch evolution and the origin of vertebrates.</title>
        <authorList>
            <person name="Hara Y"/>
            <person name="Yamaguchi K"/>
            <person name="Onimaru K"/>
            <person name="Kadota M"/>
            <person name="Koyanagi M"/>
            <person name="Keeley SD"/>
            <person name="Tatsumi K"/>
            <person name="Tanaka K"/>
            <person name="Motone F"/>
            <person name="Kageyama Y"/>
            <person name="Nozu R"/>
            <person name="Adachi N"/>
            <person name="Nishimura O"/>
            <person name="Nakagawa R"/>
            <person name="Tanegashima C"/>
            <person name="Kiyatake I"/>
            <person name="Matsumoto R"/>
            <person name="Murakumo K"/>
            <person name="Nishida K"/>
            <person name="Terakita A"/>
            <person name="Kuratani S"/>
            <person name="Sato K"/>
            <person name="Hyodo S Kuraku.S."/>
        </authorList>
    </citation>
    <scope>NUCLEOTIDE SEQUENCE [LARGE SCALE GENOMIC DNA]</scope>
</reference>
<dbReference type="PRINTS" id="PR00391">
    <property type="entry name" value="PITRANSFER"/>
</dbReference>
<keyword evidence="3" id="KW-1185">Reference proteome</keyword>
<feature type="domain" description="Phosphatidylinositol transfer protein N-terminal" evidence="1">
    <location>
        <begin position="1"/>
        <end position="117"/>
    </location>
</feature>
<name>A0A401QC39_SCYTO</name>
<dbReference type="PANTHER" id="PTHR10658">
    <property type="entry name" value="PHOSPHATIDYLINOSITOL TRANSFER PROTEIN"/>
    <property type="match status" value="1"/>
</dbReference>
<dbReference type="OrthoDB" id="10053061at2759"/>
<feature type="non-terminal residue" evidence="2">
    <location>
        <position position="118"/>
    </location>
</feature>
<dbReference type="GO" id="GO:0031210">
    <property type="term" value="F:phosphatidylcholine binding"/>
    <property type="evidence" value="ECO:0007669"/>
    <property type="project" value="TreeGrafter"/>
</dbReference>
<evidence type="ECO:0000259" key="1">
    <source>
        <dbReference type="Pfam" id="PF02121"/>
    </source>
</evidence>
<dbReference type="Proteomes" id="UP000288216">
    <property type="component" value="Unassembled WGS sequence"/>
</dbReference>
<dbReference type="AlphaFoldDB" id="A0A401QC39"/>
<proteinExistence type="predicted"/>
<evidence type="ECO:0000313" key="2">
    <source>
        <dbReference type="EMBL" id="GCB82949.1"/>
    </source>
</evidence>
<comment type="caution">
    <text evidence="2">The sequence shown here is derived from an EMBL/GenBank/DDBJ whole genome shotgun (WGS) entry which is preliminary data.</text>
</comment>
<dbReference type="SUPFAM" id="SSF55961">
    <property type="entry name" value="Bet v1-like"/>
    <property type="match status" value="1"/>
</dbReference>
<dbReference type="InterPro" id="IPR023393">
    <property type="entry name" value="START-like_dom_sf"/>
</dbReference>
<organism evidence="2 3">
    <name type="scientific">Scyliorhinus torazame</name>
    <name type="common">Cloudy catshark</name>
    <name type="synonym">Catulus torazame</name>
    <dbReference type="NCBI Taxonomy" id="75743"/>
    <lineage>
        <taxon>Eukaryota</taxon>
        <taxon>Metazoa</taxon>
        <taxon>Chordata</taxon>
        <taxon>Craniata</taxon>
        <taxon>Vertebrata</taxon>
        <taxon>Chondrichthyes</taxon>
        <taxon>Elasmobranchii</taxon>
        <taxon>Galeomorphii</taxon>
        <taxon>Galeoidea</taxon>
        <taxon>Carcharhiniformes</taxon>
        <taxon>Scyliorhinidae</taxon>
        <taxon>Scyliorhinus</taxon>
    </lineage>
</organism>
<accession>A0A401QC39</accession>
<gene>
    <name evidence="2" type="ORF">scyTo_0023374</name>
</gene>
<protein>
    <recommendedName>
        <fullName evidence="1">Phosphatidylinositol transfer protein N-terminal domain-containing protein</fullName>
    </recommendedName>
</protein>
<dbReference type="Pfam" id="PF02121">
    <property type="entry name" value="IP_trans"/>
    <property type="match status" value="1"/>
</dbReference>
<dbReference type="GO" id="GO:0035091">
    <property type="term" value="F:phosphatidylinositol binding"/>
    <property type="evidence" value="ECO:0007669"/>
    <property type="project" value="TreeGrafter"/>
</dbReference>
<dbReference type="OMA" id="ETMHCAD"/>
<dbReference type="InterPro" id="IPR001666">
    <property type="entry name" value="PI_transfer"/>
</dbReference>
<feature type="non-terminal residue" evidence="2">
    <location>
        <position position="1"/>
    </location>
</feature>
<dbReference type="EMBL" id="BFAA01028810">
    <property type="protein sequence ID" value="GCB82949.1"/>
    <property type="molecule type" value="Genomic_DNA"/>
</dbReference>
<dbReference type="InterPro" id="IPR055261">
    <property type="entry name" value="PI_transfer_N"/>
</dbReference>
<dbReference type="Gene3D" id="3.30.530.20">
    <property type="match status" value="1"/>
</dbReference>
<dbReference type="STRING" id="75743.A0A401QC39"/>
<dbReference type="GO" id="GO:0008526">
    <property type="term" value="F:phosphatidylinositol transfer activity"/>
    <property type="evidence" value="ECO:0007669"/>
    <property type="project" value="TreeGrafter"/>
</dbReference>
<evidence type="ECO:0000313" key="3">
    <source>
        <dbReference type="Proteomes" id="UP000288216"/>
    </source>
</evidence>
<dbReference type="GO" id="GO:0008525">
    <property type="term" value="F:phosphatidylcholine transporter activity"/>
    <property type="evidence" value="ECO:0007669"/>
    <property type="project" value="TreeGrafter"/>
</dbReference>
<dbReference type="PANTHER" id="PTHR10658:SF40">
    <property type="entry name" value="MEMBRANE-ASSOCIATED PHOSPHATIDYLINOSITOL TRANSFER PROTEIN 1"/>
    <property type="match status" value="1"/>
</dbReference>
<sequence length="118" mass="13934">YTCPFVEKFSIDIETYYKPDCGDQSNVFNLMSAEKRQRIVDVIDIVRDAISQTEYKPEEDPRLYRSMRTSRGPLSENWIESRRGQDSAVGVMCAYKLCKVEFRYWGMQSKIEQFIHDV</sequence>